<dbReference type="InterPro" id="IPR008814">
    <property type="entry name" value="Swp1"/>
</dbReference>
<comment type="pathway">
    <text evidence="3 12">Protein modification; protein glycosylation.</text>
</comment>
<reference evidence="17" key="2">
    <citation type="submission" date="2025-08" db="UniProtKB">
        <authorList>
            <consortium name="Ensembl"/>
        </authorList>
    </citation>
    <scope>IDENTIFICATION</scope>
</reference>
<feature type="domain" description="Ribophorin II C-terminal" evidence="16">
    <location>
        <begin position="508"/>
        <end position="606"/>
    </location>
</feature>
<evidence type="ECO:0000256" key="3">
    <source>
        <dbReference type="ARBA" id="ARBA00004922"/>
    </source>
</evidence>
<dbReference type="InterPro" id="IPR056790">
    <property type="entry name" value="Ribophorin_II_C"/>
</dbReference>
<reference evidence="17 18" key="1">
    <citation type="submission" date="2020-10" db="EMBL/GenBank/DDBJ databases">
        <title>Pygocentrus nattereri (red-bellied piranha) genome, fPygNat1, primary haplotype.</title>
        <authorList>
            <person name="Myers G."/>
            <person name="Meyer A."/>
            <person name="Karagic N."/>
            <person name="Pippel M."/>
            <person name="Winkler S."/>
            <person name="Tracey A."/>
            <person name="Wood J."/>
            <person name="Formenti G."/>
            <person name="Howe K."/>
            <person name="Fedrigo O."/>
            <person name="Jarvis E.D."/>
        </authorList>
    </citation>
    <scope>NUCLEOTIDE SEQUENCE [LARGE SCALE GENOMIC DNA]</scope>
</reference>
<reference evidence="17" key="3">
    <citation type="submission" date="2025-09" db="UniProtKB">
        <authorList>
            <consortium name="Ensembl"/>
        </authorList>
    </citation>
    <scope>IDENTIFICATION</scope>
</reference>
<feature type="domain" description="Ribophorin II N-terminal" evidence="13">
    <location>
        <begin position="28"/>
        <end position="144"/>
    </location>
</feature>
<proteinExistence type="inferred from homology"/>
<feature type="transmembrane region" description="Helical" evidence="12">
    <location>
        <begin position="580"/>
        <end position="599"/>
    </location>
</feature>
<feature type="transmembrane region" description="Helical" evidence="12">
    <location>
        <begin position="555"/>
        <end position="574"/>
    </location>
</feature>
<dbReference type="InterPro" id="IPR055375">
    <property type="entry name" value="Ribophorin_II_2nd"/>
</dbReference>
<dbReference type="Ensembl" id="ENSPNAT00000073109.1">
    <property type="protein sequence ID" value="ENSPNAP00000052211.1"/>
    <property type="gene ID" value="ENSPNAG00000013579.2"/>
</dbReference>
<feature type="domain" description="Ribophorin II second" evidence="15">
    <location>
        <begin position="249"/>
        <end position="347"/>
    </location>
</feature>
<dbReference type="Pfam" id="PF23860">
    <property type="entry name" value="Ribophorin_II_3rd"/>
    <property type="match status" value="1"/>
</dbReference>
<feature type="transmembrane region" description="Helical" evidence="12">
    <location>
        <begin position="523"/>
        <end position="543"/>
    </location>
</feature>
<dbReference type="Pfam" id="PF05817">
    <property type="entry name" value="Ribophorin_II"/>
    <property type="match status" value="2"/>
</dbReference>
<keyword evidence="6 12" id="KW-0812">Transmembrane</keyword>
<evidence type="ECO:0000259" key="14">
    <source>
        <dbReference type="Pfam" id="PF23860"/>
    </source>
</evidence>
<evidence type="ECO:0000313" key="18">
    <source>
        <dbReference type="Proteomes" id="UP001501920"/>
    </source>
</evidence>
<evidence type="ECO:0000256" key="9">
    <source>
        <dbReference type="ARBA" id="ARBA00022989"/>
    </source>
</evidence>
<dbReference type="GO" id="GO:0006487">
    <property type="term" value="P:protein N-linked glycosylation"/>
    <property type="evidence" value="ECO:0007669"/>
    <property type="project" value="UniProtKB-UniRule"/>
</dbReference>
<evidence type="ECO:0000256" key="4">
    <source>
        <dbReference type="ARBA" id="ARBA00009038"/>
    </source>
</evidence>
<evidence type="ECO:0000256" key="6">
    <source>
        <dbReference type="ARBA" id="ARBA00022692"/>
    </source>
</evidence>
<comment type="function">
    <text evidence="1 12">Subunit of the oligosaccharyl transferase (OST) complex that catalyzes the initial transfer of a defined glycan (Glc(3)Man(9)GlcNAc(2) in eukaryotes) from the lipid carrier dolichol-pyrophosphate to an asparagine residue within an Asn-X-Ser/Thr consensus motif in nascent polypeptide chains, the first step in protein N-glycosylation. N-glycosylation occurs cotranslationally and the complex associates with the Sec61 complex at the channel-forming translocon complex that mediates protein translocation across the endoplasmic reticulum (ER). All subunits are required for a maximal enzyme activity.</text>
</comment>
<dbReference type="AlphaFoldDB" id="A0AAR2JQS3"/>
<evidence type="ECO:0000259" key="15">
    <source>
        <dbReference type="Pfam" id="PF23861"/>
    </source>
</evidence>
<comment type="subunit">
    <text evidence="11">Component of the oligosaccharyltransferase (OST) complex. OST exists in two different complex forms which contain common core subunits RPN1, RPN2, OST48, OST4, DAD1 and TMEM258, either STT3A or STT3B as catalytic subunits, and form-specific accessory subunits. STT3A complex assembly occurs through the formation of 3 subcomplexes. Subcomplex 1 contains RPN1 and TMEM258, subcomplex 2 contains the STT3A-specific subunits STT3A, DC2/OSTC, and KCP2 as well as the core subunit OST4, and subcomplex 3 contains RPN2, DAD1, and OST48. The STT3A complex can form stable complexes with the Sec61 complex or with both the Sec61 and TRAP complexes. Interacts with DDI2. Interacts with TMEM35A/NACHO.</text>
</comment>
<evidence type="ECO:0000256" key="11">
    <source>
        <dbReference type="ARBA" id="ARBA00046750"/>
    </source>
</evidence>
<evidence type="ECO:0000256" key="1">
    <source>
        <dbReference type="ARBA" id="ARBA00002791"/>
    </source>
</evidence>
<comment type="similarity">
    <text evidence="4 12">Belongs to the SWP1 family.</text>
</comment>
<name>A0AAR2JQS3_PYGNA</name>
<feature type="signal peptide" evidence="12">
    <location>
        <begin position="1"/>
        <end position="19"/>
    </location>
</feature>
<dbReference type="Pfam" id="PF23861">
    <property type="entry name" value="Ribophorin_II_2nd"/>
    <property type="match status" value="1"/>
</dbReference>
<evidence type="ECO:0000259" key="13">
    <source>
        <dbReference type="Pfam" id="PF05817"/>
    </source>
</evidence>
<dbReference type="GO" id="GO:0008250">
    <property type="term" value="C:oligosaccharyltransferase complex"/>
    <property type="evidence" value="ECO:0007669"/>
    <property type="project" value="UniProtKB-UniRule"/>
</dbReference>
<comment type="subcellular location">
    <subcellularLocation>
        <location evidence="2 12">Endoplasmic reticulum membrane</location>
        <topology evidence="2 12">Multi-pass membrane protein</topology>
    </subcellularLocation>
</comment>
<evidence type="ECO:0000256" key="10">
    <source>
        <dbReference type="ARBA" id="ARBA00023136"/>
    </source>
</evidence>
<gene>
    <name evidence="17" type="primary">RPN2</name>
</gene>
<dbReference type="Pfam" id="PF25147">
    <property type="entry name" value="Ribophorin_II_C"/>
    <property type="match status" value="1"/>
</dbReference>
<accession>A0AAR2JQS3</accession>
<keyword evidence="10 12" id="KW-0472">Membrane</keyword>
<keyword evidence="9 12" id="KW-1133">Transmembrane helix</keyword>
<evidence type="ECO:0000256" key="7">
    <source>
        <dbReference type="ARBA" id="ARBA00022729"/>
    </source>
</evidence>
<feature type="chain" id="PRO_5043096945" description="Dolichyl-diphosphooligosaccharide--protein glycosyltransferase subunit 2" evidence="12">
    <location>
        <begin position="20"/>
        <end position="612"/>
    </location>
</feature>
<sequence>MSNQITFLLVFVLALEAQALTPSHYLVASDVDRLQAVLSQPFTDLKSAYFSVVGLSKLGVSVADSNDACSFIKANVDSSSIEALFYAAEASQAISSCEIHVSNETRDSLHAAVSEDSTVSQIHQAVSALSSLGLPLASQEVVINLALLGASALKAYLSITCTFDLAARLDDLGGVYLQFEEGLEATALFVSAAYALSDHVDMEPPLKEDQVIQLVNSIFSKKSWDSLSEAFSVASAAAALSNNRFHKPVVVSAVGPATVSHSHPLLQLHVTDVLCQPLSSANVLVESATSVASKAAILSQTPFTLRDGIFELNFMASKPASGYYQFSVAVTGDSRLVANHVELKVKVSTKVAINNMDLSVVDKDQSIGTKTTRVEYPNKGKASFIADSHQNFAMTFQLVDETTGVELTPHQTFVRLHNQKTGQEVVFVAEPDSKNLYKFELDTAERKTEFDSISGTYALYLMVGDATLENPVLWNVADVVLKFPDEEAPSTVQSKNLYVPKPEIQHLFREPEKRPPTVLSNTFTALVLSPFLLLLILWFKLGANISNFSFSPSSVLFHVGHAAMLGLMYVYWTHLNMFQTLKYLAIIGSLTFLAGNRMLAQKAVKRYSLHHL</sequence>
<evidence type="ECO:0000313" key="17">
    <source>
        <dbReference type="Ensembl" id="ENSPNAP00000052211.1"/>
    </source>
</evidence>
<dbReference type="PANTHER" id="PTHR12640:SF0">
    <property type="entry name" value="DOLICHYL-DIPHOSPHOOLIGOSACCHARIDE--PROTEIN GLYCOSYLTRANSFERASE SUBUNIT 2"/>
    <property type="match status" value="1"/>
</dbReference>
<keyword evidence="7 12" id="KW-0732">Signal</keyword>
<protein>
    <recommendedName>
        <fullName evidence="5 12">Dolichyl-diphosphooligosaccharide--protein glycosyltransferase subunit 2</fullName>
    </recommendedName>
    <alternativeName>
        <fullName evidence="12">Ribophorin-2</fullName>
    </alternativeName>
</protein>
<evidence type="ECO:0000256" key="12">
    <source>
        <dbReference type="RuleBase" id="RU366029"/>
    </source>
</evidence>
<evidence type="ECO:0000256" key="8">
    <source>
        <dbReference type="ARBA" id="ARBA00022824"/>
    </source>
</evidence>
<evidence type="ECO:0000256" key="2">
    <source>
        <dbReference type="ARBA" id="ARBA00004477"/>
    </source>
</evidence>
<dbReference type="GeneTree" id="ENSGT00390000002635"/>
<organism evidence="17 18">
    <name type="scientific">Pygocentrus nattereri</name>
    <name type="common">Red-bellied piranha</name>
    <dbReference type="NCBI Taxonomy" id="42514"/>
    <lineage>
        <taxon>Eukaryota</taxon>
        <taxon>Metazoa</taxon>
        <taxon>Chordata</taxon>
        <taxon>Craniata</taxon>
        <taxon>Vertebrata</taxon>
        <taxon>Euteleostomi</taxon>
        <taxon>Actinopterygii</taxon>
        <taxon>Neopterygii</taxon>
        <taxon>Teleostei</taxon>
        <taxon>Ostariophysi</taxon>
        <taxon>Characiformes</taxon>
        <taxon>Characoidei</taxon>
        <taxon>Pygocentrus</taxon>
    </lineage>
</organism>
<feature type="domain" description="Ribophorin II third" evidence="14">
    <location>
        <begin position="355"/>
        <end position="481"/>
    </location>
</feature>
<keyword evidence="18" id="KW-1185">Reference proteome</keyword>
<evidence type="ECO:0000259" key="16">
    <source>
        <dbReference type="Pfam" id="PF25147"/>
    </source>
</evidence>
<keyword evidence="8 12" id="KW-0256">Endoplasmic reticulum</keyword>
<feature type="domain" description="Ribophorin II N-terminal" evidence="13">
    <location>
        <begin position="162"/>
        <end position="241"/>
    </location>
</feature>
<evidence type="ECO:0000256" key="5">
    <source>
        <dbReference type="ARBA" id="ARBA00017612"/>
    </source>
</evidence>
<dbReference type="Proteomes" id="UP001501920">
    <property type="component" value="Chromosome 21"/>
</dbReference>
<dbReference type="InterPro" id="IPR055373">
    <property type="entry name" value="Ribophorin_II_N"/>
</dbReference>
<dbReference type="PANTHER" id="PTHR12640">
    <property type="entry name" value="RIBOPHORIN II"/>
    <property type="match status" value="1"/>
</dbReference>
<dbReference type="InterPro" id="IPR055374">
    <property type="entry name" value="Ribophorin_II_3rd"/>
</dbReference>